<dbReference type="PANTHER" id="PTHR31490">
    <property type="entry name" value="GLYCOSYL HYDROLASE"/>
    <property type="match status" value="1"/>
</dbReference>
<comment type="similarity">
    <text evidence="2">Belongs to the glycosyl hydrolase 10 (cellulase F) family.</text>
</comment>
<dbReference type="SUPFAM" id="SSF49785">
    <property type="entry name" value="Galactose-binding domain-like"/>
    <property type="match status" value="2"/>
</dbReference>
<evidence type="ECO:0000256" key="5">
    <source>
        <dbReference type="ARBA" id="ARBA00022729"/>
    </source>
</evidence>
<proteinExistence type="inferred from homology"/>
<gene>
    <name evidence="13" type="ORF">SAMN05444380_10638</name>
</gene>
<dbReference type="InParanoid" id="A0A1I1XGV0"/>
<evidence type="ECO:0000256" key="3">
    <source>
        <dbReference type="ARBA" id="ARBA00012590"/>
    </source>
</evidence>
<accession>A0A1I1XGV0</accession>
<evidence type="ECO:0000256" key="9">
    <source>
        <dbReference type="ARBA" id="ARBA00023295"/>
    </source>
</evidence>
<dbReference type="Proteomes" id="UP000181976">
    <property type="component" value="Unassembled WGS sequence"/>
</dbReference>
<dbReference type="Pfam" id="PF00331">
    <property type="entry name" value="Glyco_hydro_10"/>
    <property type="match status" value="2"/>
</dbReference>
<feature type="domain" description="GH10" evidence="12">
    <location>
        <begin position="43"/>
        <end position="663"/>
    </location>
</feature>
<dbReference type="SUPFAM" id="SSF51445">
    <property type="entry name" value="(Trans)glycosidases"/>
    <property type="match status" value="1"/>
</dbReference>
<dbReference type="InterPro" id="IPR044846">
    <property type="entry name" value="GH10"/>
</dbReference>
<comment type="catalytic activity">
    <reaction evidence="1">
        <text>Endohydrolysis of (1-&gt;4)-beta-D-xylosidic linkages in xylans.</text>
        <dbReference type="EC" id="3.2.1.8"/>
    </reaction>
</comment>
<keyword evidence="8" id="KW-0119">Carbohydrate metabolism</keyword>
<keyword evidence="7 13" id="KW-0378">Hydrolase</keyword>
<evidence type="ECO:0000256" key="2">
    <source>
        <dbReference type="ARBA" id="ARBA00007495"/>
    </source>
</evidence>
<name>A0A1I1XGV0_9BACT</name>
<evidence type="ECO:0000256" key="4">
    <source>
        <dbReference type="ARBA" id="ARBA00022651"/>
    </source>
</evidence>
<dbReference type="EMBL" id="FONA01000006">
    <property type="protein sequence ID" value="SFE06577.1"/>
    <property type="molecule type" value="Genomic_DNA"/>
</dbReference>
<dbReference type="InterPro" id="IPR017853">
    <property type="entry name" value="GH"/>
</dbReference>
<evidence type="ECO:0000313" key="14">
    <source>
        <dbReference type="Proteomes" id="UP000181976"/>
    </source>
</evidence>
<keyword evidence="14" id="KW-1185">Reference proteome</keyword>
<dbReference type="PROSITE" id="PS51257">
    <property type="entry name" value="PROKAR_LIPOPROTEIN"/>
    <property type="match status" value="1"/>
</dbReference>
<dbReference type="InterPro" id="IPR008979">
    <property type="entry name" value="Galactose-bd-like_sf"/>
</dbReference>
<dbReference type="GO" id="GO:0031176">
    <property type="term" value="F:endo-1,4-beta-xylanase activity"/>
    <property type="evidence" value="ECO:0007669"/>
    <property type="project" value="UniProtKB-EC"/>
</dbReference>
<dbReference type="EC" id="3.2.1.8" evidence="3"/>
<keyword evidence="6" id="KW-0677">Repeat</keyword>
<evidence type="ECO:0000256" key="11">
    <source>
        <dbReference type="SAM" id="SignalP"/>
    </source>
</evidence>
<dbReference type="GO" id="GO:0045493">
    <property type="term" value="P:xylan catabolic process"/>
    <property type="evidence" value="ECO:0007669"/>
    <property type="project" value="UniProtKB-KW"/>
</dbReference>
<keyword evidence="10" id="KW-0624">Polysaccharide degradation</keyword>
<dbReference type="eggNOG" id="COG3693">
    <property type="taxonomic scope" value="Bacteria"/>
</dbReference>
<evidence type="ECO:0000256" key="7">
    <source>
        <dbReference type="ARBA" id="ARBA00022801"/>
    </source>
</evidence>
<sequence length="663" mass="73786">MTMKCLNKFWTIAIGFSLLTSCADNSMLDFSVEKPESIAALEYLNQYDVLKAYVDREVNPDFKLGAGVSLSGFSQSGVEYTMICSNFDEVTAGYGMKHGAVVEDDGTLNLSAVEEFLAKAAQGGLSVYGHTLVWHANQNAEFLNSTIAPLVIPGDGEPTWDEVEAADFENDEADNYTYSENAIVSFTAEGEGANGEGRAIKVVNEEVRENDWNCQFFLSFSPPMEVGEKYKLTMDVRADDNVSFSTQAHVVPFQYKHWDFFGSISAGPDWTTFVKEITVSEDVAGTGAIAFNLGNAATAYYFDNIKLEKYNESGGPTLEPSIISNSDFENGIDGWIGWGNNSTQEWSAEGEGYDGQGYAFKFTNPSATDFWSAQVAYDLPNLVNGSTYVLNFKVRASAEGTIRAEVQSTADYSSDSFGTFNISNDWQEYTLETTVTADDRNRFIISYGDFVGTVFIDDVTLRRLNPDGGGEQIIEKTPEEKRDTLAAEMERWIAGIMTISKDYVKAWDVVNEPMDDGNPYELKSGINRDLPDDHFYWQDYLGKDYAVMAFNLARQYGNPDDLLFINDYNLEYNIDKCKGLIQYVQYIEEQGATIDGIGTQMHISIDTDKDKIVEMFQLLAETGKLIKISELDIGIGKTTSEATEEDYNARLKCTNLLSKNILK</sequence>
<evidence type="ECO:0000256" key="10">
    <source>
        <dbReference type="ARBA" id="ARBA00023326"/>
    </source>
</evidence>
<dbReference type="SMART" id="SM00633">
    <property type="entry name" value="Glyco_10"/>
    <property type="match status" value="1"/>
</dbReference>
<reference evidence="13 14" key="1">
    <citation type="submission" date="2016-10" db="EMBL/GenBank/DDBJ databases">
        <authorList>
            <person name="de Groot N.N."/>
        </authorList>
    </citation>
    <scope>NUCLEOTIDE SEQUENCE [LARGE SCALE GENOMIC DNA]</scope>
    <source>
        <strain evidence="13 14">DSM 19012</strain>
    </source>
</reference>
<dbReference type="Gene3D" id="2.60.120.260">
    <property type="entry name" value="Galactose-binding domain-like"/>
    <property type="match status" value="2"/>
</dbReference>
<evidence type="ECO:0000259" key="12">
    <source>
        <dbReference type="PROSITE" id="PS51760"/>
    </source>
</evidence>
<dbReference type="PROSITE" id="PS51760">
    <property type="entry name" value="GH10_2"/>
    <property type="match status" value="1"/>
</dbReference>
<keyword evidence="9" id="KW-0326">Glycosidase</keyword>
<evidence type="ECO:0000313" key="13">
    <source>
        <dbReference type="EMBL" id="SFE06577.1"/>
    </source>
</evidence>
<dbReference type="OrthoDB" id="1032269at2"/>
<protein>
    <recommendedName>
        <fullName evidence="3">endo-1,4-beta-xylanase</fullName>
        <ecNumber evidence="3">3.2.1.8</ecNumber>
    </recommendedName>
</protein>
<dbReference type="Gene3D" id="3.20.20.80">
    <property type="entry name" value="Glycosidases"/>
    <property type="match status" value="1"/>
</dbReference>
<dbReference type="AlphaFoldDB" id="A0A1I1XGV0"/>
<dbReference type="RefSeq" id="WP_081474953.1">
    <property type="nucleotide sequence ID" value="NZ_AFSL01000086.1"/>
</dbReference>
<dbReference type="InterPro" id="IPR001000">
    <property type="entry name" value="GH10_dom"/>
</dbReference>
<dbReference type="Pfam" id="PF02018">
    <property type="entry name" value="CBM_4_9"/>
    <property type="match status" value="1"/>
</dbReference>
<dbReference type="STRING" id="385682.SAMN05444380_10638"/>
<evidence type="ECO:0000256" key="6">
    <source>
        <dbReference type="ARBA" id="ARBA00022737"/>
    </source>
</evidence>
<evidence type="ECO:0000256" key="8">
    <source>
        <dbReference type="ARBA" id="ARBA00023277"/>
    </source>
</evidence>
<dbReference type="InterPro" id="IPR003305">
    <property type="entry name" value="CenC_carb-bd"/>
</dbReference>
<dbReference type="PANTHER" id="PTHR31490:SF88">
    <property type="entry name" value="BETA-XYLANASE"/>
    <property type="match status" value="1"/>
</dbReference>
<keyword evidence="4" id="KW-0858">Xylan degradation</keyword>
<organism evidence="13 14">
    <name type="scientific">Thermophagus xiamenensis</name>
    <dbReference type="NCBI Taxonomy" id="385682"/>
    <lineage>
        <taxon>Bacteria</taxon>
        <taxon>Pseudomonadati</taxon>
        <taxon>Bacteroidota</taxon>
        <taxon>Bacteroidia</taxon>
        <taxon>Marinilabiliales</taxon>
        <taxon>Marinilabiliaceae</taxon>
        <taxon>Thermophagus</taxon>
    </lineage>
</organism>
<feature type="signal peptide" evidence="11">
    <location>
        <begin position="1"/>
        <end position="23"/>
    </location>
</feature>
<evidence type="ECO:0000256" key="1">
    <source>
        <dbReference type="ARBA" id="ARBA00000681"/>
    </source>
</evidence>
<feature type="chain" id="PRO_5010315061" description="endo-1,4-beta-xylanase" evidence="11">
    <location>
        <begin position="24"/>
        <end position="663"/>
    </location>
</feature>
<keyword evidence="5 11" id="KW-0732">Signal</keyword>